<feature type="domain" description="Transposase IS204/IS1001/IS1096/IS1165 DDE" evidence="1">
    <location>
        <begin position="107"/>
        <end position="242"/>
    </location>
</feature>
<dbReference type="PANTHER" id="PTHR33498:SF1">
    <property type="entry name" value="TRANSPOSASE FOR INSERTION SEQUENCE ELEMENT IS1557"/>
    <property type="match status" value="1"/>
</dbReference>
<reference evidence="2" key="1">
    <citation type="journal article" date="2009" name="Environ. Microbiol.">
        <title>Dynamics of genome evolution in facultative symbionts of aphids.</title>
        <authorList>
            <person name="Degnan P.H."/>
            <person name="Leonardo T.E."/>
            <person name="Cass B.N."/>
            <person name="Hurwitz B."/>
            <person name="Stern D."/>
            <person name="Gibbs R.A."/>
            <person name="Richards S."/>
            <person name="Moran N.A."/>
        </authorList>
    </citation>
    <scope>NUCLEOTIDE SEQUENCE [LARGE SCALE GENOMIC DNA]</scope>
    <source>
        <strain evidence="2">LSR1</strain>
    </source>
</reference>
<dbReference type="RefSeq" id="WP_006704781.1">
    <property type="nucleotide sequence ID" value="NZ_CAWLGB010000003.1"/>
</dbReference>
<dbReference type="EMBL" id="GL379591">
    <property type="protein sequence ID" value="EFL92057.1"/>
    <property type="molecule type" value="Genomic_DNA"/>
</dbReference>
<feature type="domain" description="Transposase IS204/IS1001/IS1096/IS1165 DDE" evidence="1">
    <location>
        <begin position="358"/>
        <end position="483"/>
    </location>
</feature>
<dbReference type="Proteomes" id="UP000005726">
    <property type="component" value="Unassembled WGS sequence"/>
</dbReference>
<dbReference type="eggNOG" id="COG3464">
    <property type="taxonomic scope" value="Bacteria"/>
</dbReference>
<dbReference type="AlphaFoldDB" id="E0WST8"/>
<dbReference type="STRING" id="663321.REG_1033"/>
<keyword evidence="3" id="KW-1185">Reference proteome</keyword>
<accession>E0WST8</accession>
<dbReference type="Pfam" id="PF01610">
    <property type="entry name" value="DDE_Tnp_ISL3"/>
    <property type="match status" value="2"/>
</dbReference>
<dbReference type="InterPro" id="IPR047951">
    <property type="entry name" value="Transpos_ISL3"/>
</dbReference>
<sequence>MLPQCNMKSRCRYGFTHRRLQHLPCGGKTLILCFRLQRFCCTNSRCPQRTFQESISTLAPRWQRSSRQLVEMTTRLAYSFGVRVSGDTLIRRIMRLPLSEPEQLTHIGVDDWAWRKGHHYGTIIVDQSTHRPVALLSGRSATSLAEWLKTRPEIKIITRDRAGAYADVAKTGASQAIQIADRWHLIRNAGDHFERFLKRHWVAVKETYHAIKTQELSALQSEPIITVSPQQETVTQQQRRLLFEHISVLKNKGMAQTEIALTAGISDKTVRRWLQTGGPPLCGKRPRPRQVIGFNEQTWLREQGNSGCHNAALLFRKLKTRGYVGGSATVRSLVSQWRYTSAEVLQYPPMPRLKQVMQWLTSPLNLDKSGAATWIKRFVQQLLTLCPGLNVGCKLTQGFISLFSPSTKIKERSRLLRQWLHEATHCKLSEYQKMASSLEMELDAVENALTHRWSNGVVEGHVNRLKMLKRQMYGRAGFELLSRRVMNTLC</sequence>
<name>E0WST8_9ENTR</name>
<evidence type="ECO:0000313" key="3">
    <source>
        <dbReference type="Proteomes" id="UP000005726"/>
    </source>
</evidence>
<organism evidence="2 3">
    <name type="scientific">Candidatus Regiella insecticola LSR1</name>
    <dbReference type="NCBI Taxonomy" id="663321"/>
    <lineage>
        <taxon>Bacteria</taxon>
        <taxon>Pseudomonadati</taxon>
        <taxon>Pseudomonadota</taxon>
        <taxon>Gammaproteobacteria</taxon>
        <taxon>Enterobacterales</taxon>
        <taxon>Enterobacteriaceae</taxon>
        <taxon>aphid secondary symbionts</taxon>
        <taxon>Candidatus Regiella</taxon>
    </lineage>
</organism>
<evidence type="ECO:0000313" key="2">
    <source>
        <dbReference type="EMBL" id="EFL92057.1"/>
    </source>
</evidence>
<dbReference type="HOGENOM" id="CLU_029608_5_1_6"/>
<dbReference type="InterPro" id="IPR002560">
    <property type="entry name" value="Transposase_DDE"/>
</dbReference>
<dbReference type="PANTHER" id="PTHR33498">
    <property type="entry name" value="TRANSPOSASE FOR INSERTION SEQUENCE ELEMENT IS1557"/>
    <property type="match status" value="1"/>
</dbReference>
<proteinExistence type="predicted"/>
<dbReference type="NCBIfam" id="NF033550">
    <property type="entry name" value="transpos_ISL3"/>
    <property type="match status" value="1"/>
</dbReference>
<protein>
    <submittedName>
        <fullName evidence="2">Transposase</fullName>
    </submittedName>
</protein>
<evidence type="ECO:0000259" key="1">
    <source>
        <dbReference type="Pfam" id="PF01610"/>
    </source>
</evidence>
<gene>
    <name evidence="2" type="ORF">REG_1033</name>
</gene>